<dbReference type="PANTHER" id="PTHR22691">
    <property type="entry name" value="YEAST SPT2-RELATED"/>
    <property type="match status" value="1"/>
</dbReference>
<feature type="compositionally biased region" description="Basic and acidic residues" evidence="4">
    <location>
        <begin position="370"/>
        <end position="381"/>
    </location>
</feature>
<feature type="coiled-coil region" evidence="3">
    <location>
        <begin position="434"/>
        <end position="461"/>
    </location>
</feature>
<protein>
    <recommendedName>
        <fullName evidence="7">SPT2 chromatin protein</fullName>
    </recommendedName>
</protein>
<gene>
    <name evidence="5" type="ORF">CASFOL_018183</name>
</gene>
<feature type="region of interest" description="Disordered" evidence="4">
    <location>
        <begin position="1"/>
        <end position="36"/>
    </location>
</feature>
<feature type="compositionally biased region" description="Polar residues" evidence="4">
    <location>
        <begin position="185"/>
        <end position="197"/>
    </location>
</feature>
<evidence type="ECO:0008006" key="7">
    <source>
        <dbReference type="Google" id="ProtNLM"/>
    </source>
</evidence>
<reference evidence="6" key="1">
    <citation type="journal article" date="2024" name="IScience">
        <title>Strigolactones Initiate the Formation of Haustorium-like Structures in Castilleja.</title>
        <authorList>
            <person name="Buerger M."/>
            <person name="Peterson D."/>
            <person name="Chory J."/>
        </authorList>
    </citation>
    <scope>NUCLEOTIDE SEQUENCE [LARGE SCALE GENOMIC DNA]</scope>
</reference>
<feature type="compositionally biased region" description="Basic and acidic residues" evidence="4">
    <location>
        <begin position="122"/>
        <end position="135"/>
    </location>
</feature>
<accession>A0ABD3DA04</accession>
<feature type="compositionally biased region" description="Low complexity" evidence="4">
    <location>
        <begin position="296"/>
        <end position="314"/>
    </location>
</feature>
<dbReference type="AlphaFoldDB" id="A0ABD3DA04"/>
<proteinExistence type="inferred from homology"/>
<evidence type="ECO:0000256" key="3">
    <source>
        <dbReference type="SAM" id="Coils"/>
    </source>
</evidence>
<dbReference type="Pfam" id="PF08243">
    <property type="entry name" value="SPT2"/>
    <property type="match status" value="1"/>
</dbReference>
<evidence type="ECO:0000256" key="2">
    <source>
        <dbReference type="ARBA" id="ARBA00023054"/>
    </source>
</evidence>
<feature type="compositionally biased region" description="Basic and acidic residues" evidence="4">
    <location>
        <begin position="335"/>
        <end position="346"/>
    </location>
</feature>
<dbReference type="SMART" id="SM00784">
    <property type="entry name" value="SPT2"/>
    <property type="match status" value="1"/>
</dbReference>
<comment type="similarity">
    <text evidence="1">Belongs to the SPT2 family.</text>
</comment>
<evidence type="ECO:0000313" key="5">
    <source>
        <dbReference type="EMBL" id="KAL3637735.1"/>
    </source>
</evidence>
<feature type="compositionally biased region" description="Polar residues" evidence="4">
    <location>
        <begin position="315"/>
        <end position="332"/>
    </location>
</feature>
<feature type="region of interest" description="Disordered" evidence="4">
    <location>
        <begin position="163"/>
        <end position="402"/>
    </location>
</feature>
<keyword evidence="2 3" id="KW-0175">Coiled coil</keyword>
<feature type="compositionally biased region" description="Basic and acidic residues" evidence="4">
    <location>
        <begin position="27"/>
        <end position="36"/>
    </location>
</feature>
<feature type="compositionally biased region" description="Polar residues" evidence="4">
    <location>
        <begin position="268"/>
        <end position="278"/>
    </location>
</feature>
<evidence type="ECO:0000256" key="4">
    <source>
        <dbReference type="SAM" id="MobiDB-lite"/>
    </source>
</evidence>
<evidence type="ECO:0000313" key="6">
    <source>
        <dbReference type="Proteomes" id="UP001632038"/>
    </source>
</evidence>
<sequence>MARYERDDYEDWDEYEEDEEGGEVEYEEPHQPTQEELKYLELRQKLKETFRKKMMKELGTGNGNSRDKINGFRKDIYGSFFGPSQPIIAARVIQESKSLSENPDMAARIYNKPNRPNNKSSVTDHVKAKTRDNHLPRVINGLKKKVEILKNTRDYSFLLSDDAEVPAPSKSLPPRTVAAPKTDARSAQQPFRSSKQVLSDRERPPPPSNGQTQRKPMPPSSSQHKSKPLPERMAPPASSKPLMDPRRQLGSNYSRGPGRPIGPKGGVTSRSSVPTSNGRGAPTVARNSTSGGVAHRPAAPSSSQPAPRRPISSQNSQMSAHQSGQLRCQPSSGLRKPEPVQRESNKPKVMMKHALPLSRDQVNGPPPEPAPRHISADERPKTKPKRRPFDEGSDDDNPINLIRKMFGYDPDKFRDDDDDRNMEADFEDIMREEKRSLKIARQEDEEQLRLIEEEEKRERIRMAKEAQARTLVI</sequence>
<dbReference type="PANTHER" id="PTHR22691:SF8">
    <property type="entry name" value="PROTEIN SPT2 HOMOLOG"/>
    <property type="match status" value="1"/>
</dbReference>
<feature type="region of interest" description="Disordered" evidence="4">
    <location>
        <begin position="108"/>
        <end position="136"/>
    </location>
</feature>
<keyword evidence="6" id="KW-1185">Reference proteome</keyword>
<feature type="compositionally biased region" description="Acidic residues" evidence="4">
    <location>
        <begin position="7"/>
        <end position="26"/>
    </location>
</feature>
<name>A0ABD3DA04_9LAMI</name>
<dbReference type="Proteomes" id="UP001632038">
    <property type="component" value="Unassembled WGS sequence"/>
</dbReference>
<dbReference type="InterPro" id="IPR013256">
    <property type="entry name" value="Chromatin_SPT2"/>
</dbReference>
<organism evidence="5 6">
    <name type="scientific">Castilleja foliolosa</name>
    <dbReference type="NCBI Taxonomy" id="1961234"/>
    <lineage>
        <taxon>Eukaryota</taxon>
        <taxon>Viridiplantae</taxon>
        <taxon>Streptophyta</taxon>
        <taxon>Embryophyta</taxon>
        <taxon>Tracheophyta</taxon>
        <taxon>Spermatophyta</taxon>
        <taxon>Magnoliopsida</taxon>
        <taxon>eudicotyledons</taxon>
        <taxon>Gunneridae</taxon>
        <taxon>Pentapetalae</taxon>
        <taxon>asterids</taxon>
        <taxon>lamiids</taxon>
        <taxon>Lamiales</taxon>
        <taxon>Orobanchaceae</taxon>
        <taxon>Pedicularideae</taxon>
        <taxon>Castillejinae</taxon>
        <taxon>Castilleja</taxon>
    </lineage>
</organism>
<comment type="caution">
    <text evidence="5">The sequence shown here is derived from an EMBL/GenBank/DDBJ whole genome shotgun (WGS) entry which is preliminary data.</text>
</comment>
<dbReference type="EMBL" id="JAVIJP010000023">
    <property type="protein sequence ID" value="KAL3637735.1"/>
    <property type="molecule type" value="Genomic_DNA"/>
</dbReference>
<evidence type="ECO:0000256" key="1">
    <source>
        <dbReference type="ARBA" id="ARBA00006461"/>
    </source>
</evidence>